<comment type="similarity">
    <text evidence="1">Belongs to the LysR transcriptional regulatory family.</text>
</comment>
<dbReference type="Proteomes" id="UP000049983">
    <property type="component" value="Unassembled WGS sequence"/>
</dbReference>
<dbReference type="InterPro" id="IPR058163">
    <property type="entry name" value="LysR-type_TF_proteobact-type"/>
</dbReference>
<dbReference type="PANTHER" id="PTHR30537:SF74">
    <property type="entry name" value="HTH-TYPE TRANSCRIPTIONAL REGULATOR TRPI"/>
    <property type="match status" value="1"/>
</dbReference>
<feature type="domain" description="HTH lysR-type" evidence="5">
    <location>
        <begin position="9"/>
        <end position="66"/>
    </location>
</feature>
<name>A0A0M6Z5A0_9HYPH</name>
<dbReference type="OrthoDB" id="9804958at2"/>
<keyword evidence="2" id="KW-0805">Transcription regulation</keyword>
<dbReference type="PROSITE" id="PS50931">
    <property type="entry name" value="HTH_LYSR"/>
    <property type="match status" value="1"/>
</dbReference>
<dbReference type="STRING" id="311410.LA5095_01711"/>
<dbReference type="GO" id="GO:0003700">
    <property type="term" value="F:DNA-binding transcription factor activity"/>
    <property type="evidence" value="ECO:0007669"/>
    <property type="project" value="InterPro"/>
</dbReference>
<gene>
    <name evidence="6" type="primary">gcvA_10</name>
    <name evidence="6" type="ORF">LA5096_02965</name>
</gene>
<dbReference type="GeneID" id="97670331"/>
<protein>
    <submittedName>
        <fullName evidence="6">Gcv operon activator</fullName>
    </submittedName>
</protein>
<dbReference type="InterPro" id="IPR036388">
    <property type="entry name" value="WH-like_DNA-bd_sf"/>
</dbReference>
<dbReference type="Pfam" id="PF03466">
    <property type="entry name" value="LysR_substrate"/>
    <property type="match status" value="1"/>
</dbReference>
<evidence type="ECO:0000313" key="6">
    <source>
        <dbReference type="EMBL" id="CTQ71570.1"/>
    </source>
</evidence>
<dbReference type="InterPro" id="IPR000847">
    <property type="entry name" value="LysR_HTH_N"/>
</dbReference>
<dbReference type="EMBL" id="CXWC01000010">
    <property type="protein sequence ID" value="CTQ71570.1"/>
    <property type="molecule type" value="Genomic_DNA"/>
</dbReference>
<dbReference type="CDD" id="cd08432">
    <property type="entry name" value="PBP2_GcdR_TrpI_HvrB_AmpR_like"/>
    <property type="match status" value="1"/>
</dbReference>
<keyword evidence="3" id="KW-0238">DNA-binding</keyword>
<dbReference type="Pfam" id="PF00126">
    <property type="entry name" value="HTH_1"/>
    <property type="match status" value="1"/>
</dbReference>
<evidence type="ECO:0000256" key="4">
    <source>
        <dbReference type="ARBA" id="ARBA00023163"/>
    </source>
</evidence>
<dbReference type="Gene3D" id="1.10.10.10">
    <property type="entry name" value="Winged helix-like DNA-binding domain superfamily/Winged helix DNA-binding domain"/>
    <property type="match status" value="1"/>
</dbReference>
<dbReference type="AlphaFoldDB" id="A0A0M6Z5A0"/>
<dbReference type="GO" id="GO:0006351">
    <property type="term" value="P:DNA-templated transcription"/>
    <property type="evidence" value="ECO:0007669"/>
    <property type="project" value="TreeGrafter"/>
</dbReference>
<dbReference type="SUPFAM" id="SSF53850">
    <property type="entry name" value="Periplasmic binding protein-like II"/>
    <property type="match status" value="1"/>
</dbReference>
<dbReference type="PRINTS" id="PR00039">
    <property type="entry name" value="HTHLYSR"/>
</dbReference>
<dbReference type="Gene3D" id="3.40.190.10">
    <property type="entry name" value="Periplasmic binding protein-like II"/>
    <property type="match status" value="2"/>
</dbReference>
<proteinExistence type="inferred from homology"/>
<dbReference type="SUPFAM" id="SSF46785">
    <property type="entry name" value="Winged helix' DNA-binding domain"/>
    <property type="match status" value="1"/>
</dbReference>
<dbReference type="GO" id="GO:0043565">
    <property type="term" value="F:sequence-specific DNA binding"/>
    <property type="evidence" value="ECO:0007669"/>
    <property type="project" value="TreeGrafter"/>
</dbReference>
<dbReference type="InterPro" id="IPR036390">
    <property type="entry name" value="WH_DNA-bd_sf"/>
</dbReference>
<evidence type="ECO:0000256" key="3">
    <source>
        <dbReference type="ARBA" id="ARBA00023125"/>
    </source>
</evidence>
<accession>A0A0M6Z5A0</accession>
<reference evidence="7" key="1">
    <citation type="submission" date="2015-07" db="EMBL/GenBank/DDBJ databases">
        <authorList>
            <person name="Rodrigo-Torres Lidia"/>
            <person name="Arahal R.David."/>
        </authorList>
    </citation>
    <scope>NUCLEOTIDE SEQUENCE [LARGE SCALE GENOMIC DNA]</scope>
    <source>
        <strain evidence="7">CECT 5096</strain>
    </source>
</reference>
<dbReference type="RefSeq" id="WP_055113888.1">
    <property type="nucleotide sequence ID" value="NZ_CANKXR010000008.1"/>
</dbReference>
<dbReference type="PANTHER" id="PTHR30537">
    <property type="entry name" value="HTH-TYPE TRANSCRIPTIONAL REGULATOR"/>
    <property type="match status" value="1"/>
</dbReference>
<keyword evidence="4" id="KW-0804">Transcription</keyword>
<sequence>MGNLRKTLTKLPHLITFEAVCRNDNFTRAGEALGITRVSVSRQIAELEDLLGVRLFHRGHRKVVLTQPGRMLEAEVCPALHQIAGALNNVSAVSGRTRLTVTTTSAFSTYWLMPRLVNFNNLHPEIELNLVVSDRMLDLVAEGVDVAVRYARTPPPWDNVTRLLQERIFPVVSPKYSARTPLASPEDLLSENLLHLSGIYRPGARWPNWFRLNDLHAPPEASGVVMNTYINMLQAAIAGQGVALAGYPLVNSYLADGSLLKLDGFLEHDRDYFYLIDATKNRKDARCFCDWLLAETRQMSNSAQLS</sequence>
<organism evidence="6 7">
    <name type="scientific">Roseibium album</name>
    <dbReference type="NCBI Taxonomy" id="311410"/>
    <lineage>
        <taxon>Bacteria</taxon>
        <taxon>Pseudomonadati</taxon>
        <taxon>Pseudomonadota</taxon>
        <taxon>Alphaproteobacteria</taxon>
        <taxon>Hyphomicrobiales</taxon>
        <taxon>Stappiaceae</taxon>
        <taxon>Roseibium</taxon>
    </lineage>
</organism>
<evidence type="ECO:0000313" key="7">
    <source>
        <dbReference type="Proteomes" id="UP000049983"/>
    </source>
</evidence>
<evidence type="ECO:0000259" key="5">
    <source>
        <dbReference type="PROSITE" id="PS50931"/>
    </source>
</evidence>
<evidence type="ECO:0000256" key="2">
    <source>
        <dbReference type="ARBA" id="ARBA00023015"/>
    </source>
</evidence>
<keyword evidence="7" id="KW-1185">Reference proteome</keyword>
<evidence type="ECO:0000256" key="1">
    <source>
        <dbReference type="ARBA" id="ARBA00009437"/>
    </source>
</evidence>
<dbReference type="InterPro" id="IPR005119">
    <property type="entry name" value="LysR_subst-bd"/>
</dbReference>